<organism evidence="2 3">
    <name type="scientific">Geotrypetes seraphini</name>
    <name type="common">Gaboon caecilian</name>
    <name type="synonym">Caecilia seraphini</name>
    <dbReference type="NCBI Taxonomy" id="260995"/>
    <lineage>
        <taxon>Eukaryota</taxon>
        <taxon>Metazoa</taxon>
        <taxon>Chordata</taxon>
        <taxon>Craniata</taxon>
        <taxon>Vertebrata</taxon>
        <taxon>Euteleostomi</taxon>
        <taxon>Amphibia</taxon>
        <taxon>Gymnophiona</taxon>
        <taxon>Geotrypetes</taxon>
    </lineage>
</organism>
<feature type="compositionally biased region" description="Basic and acidic residues" evidence="1">
    <location>
        <begin position="33"/>
        <end position="54"/>
    </location>
</feature>
<feature type="region of interest" description="Disordered" evidence="1">
    <location>
        <begin position="1"/>
        <end position="102"/>
    </location>
</feature>
<sequence length="231" mass="26750">MNLTEKSNRKRSHSESLDGEPEPKGVYRKPKDKRNNQENVRKSQTDTVKPTEKSNRKKTHSENVSEPDSTEEGECYEVDYSDSSKVSEDGSNKGALGPSEDSEPISYVQFVKRWDRKLDKFHGVLYSEEFRFINLDRITSLREAQNAICQGIQHILDNVSNRVSPGDYVQVHLHSSLFHNSLFSGKLNPKSIDADDFLDWLLNSFKVTEKYRKIKTMWGICRIWSIMVWET</sequence>
<dbReference type="OrthoDB" id="8962756at2759"/>
<gene>
    <name evidence="3" type="primary">LOC117359733</name>
</gene>
<dbReference type="KEGG" id="gsh:117359733"/>
<dbReference type="InParanoid" id="A0A6P8QJL6"/>
<name>A0A6P8QJL6_GEOSA</name>
<feature type="compositionally biased region" description="Acidic residues" evidence="1">
    <location>
        <begin position="68"/>
        <end position="80"/>
    </location>
</feature>
<dbReference type="AlphaFoldDB" id="A0A6P8QJL6"/>
<accession>A0A6P8QJL6</accession>
<evidence type="ECO:0000313" key="3">
    <source>
        <dbReference type="RefSeq" id="XP_033798842.1"/>
    </source>
</evidence>
<evidence type="ECO:0000256" key="1">
    <source>
        <dbReference type="SAM" id="MobiDB-lite"/>
    </source>
</evidence>
<proteinExistence type="predicted"/>
<dbReference type="RefSeq" id="XP_033798842.1">
    <property type="nucleotide sequence ID" value="XM_033942951.1"/>
</dbReference>
<dbReference type="Proteomes" id="UP000515159">
    <property type="component" value="Chromosome 4"/>
</dbReference>
<reference evidence="3" key="1">
    <citation type="submission" date="2025-08" db="UniProtKB">
        <authorList>
            <consortium name="RefSeq"/>
        </authorList>
    </citation>
    <scope>IDENTIFICATION</scope>
</reference>
<evidence type="ECO:0000313" key="2">
    <source>
        <dbReference type="Proteomes" id="UP000515159"/>
    </source>
</evidence>
<keyword evidence="2" id="KW-1185">Reference proteome</keyword>
<protein>
    <submittedName>
        <fullName evidence="3">Uncharacterized protein LOC117359733</fullName>
    </submittedName>
</protein>
<feature type="compositionally biased region" description="Basic and acidic residues" evidence="1">
    <location>
        <begin position="13"/>
        <end position="25"/>
    </location>
</feature>
<dbReference type="GeneID" id="117359733"/>